<comment type="caution">
    <text evidence="1">The sequence shown here is derived from an EMBL/GenBank/DDBJ whole genome shotgun (WGS) entry which is preliminary data.</text>
</comment>
<keyword evidence="2" id="KW-1185">Reference proteome</keyword>
<dbReference type="Proteomes" id="UP000309997">
    <property type="component" value="Unassembled WGS sequence"/>
</dbReference>
<name>A0ACC4AUT4_POPAL</name>
<evidence type="ECO:0000313" key="1">
    <source>
        <dbReference type="EMBL" id="KAL3569925.1"/>
    </source>
</evidence>
<sequence length="167" mass="18587">MGTMEVITRQRETFTNQKMLCIDATSQNSIKLFYGGQQLRADRLFITRAATFEVPRPGGAIPRQLENLSRLVFLDLSYTDFLEAECLMRLSYDASLKHLDMSGSNLSQAVDWFQAINSIPSQLSLHLSYCQLSLVVPLSTPSHANHTSASLADIDLSINSLPSSKFV</sequence>
<proteinExistence type="predicted"/>
<gene>
    <name evidence="1" type="ORF">D5086_029815</name>
</gene>
<reference evidence="1 2" key="1">
    <citation type="journal article" date="2024" name="Plant Biotechnol. J.">
        <title>Genome and CRISPR/Cas9 system of a widespread forest tree (Populus alba) in the world.</title>
        <authorList>
            <person name="Liu Y.J."/>
            <person name="Jiang P.F."/>
            <person name="Han X.M."/>
            <person name="Li X.Y."/>
            <person name="Wang H.M."/>
            <person name="Wang Y.J."/>
            <person name="Wang X.X."/>
            <person name="Zeng Q.Y."/>
        </authorList>
    </citation>
    <scope>NUCLEOTIDE SEQUENCE [LARGE SCALE GENOMIC DNA]</scope>
    <source>
        <strain evidence="2">cv. PAL-ZL1</strain>
    </source>
</reference>
<evidence type="ECO:0000313" key="2">
    <source>
        <dbReference type="Proteomes" id="UP000309997"/>
    </source>
</evidence>
<dbReference type="EMBL" id="RCHU02000016">
    <property type="protein sequence ID" value="KAL3569925.1"/>
    <property type="molecule type" value="Genomic_DNA"/>
</dbReference>
<organism evidence="1 2">
    <name type="scientific">Populus alba</name>
    <name type="common">White poplar</name>
    <dbReference type="NCBI Taxonomy" id="43335"/>
    <lineage>
        <taxon>Eukaryota</taxon>
        <taxon>Viridiplantae</taxon>
        <taxon>Streptophyta</taxon>
        <taxon>Embryophyta</taxon>
        <taxon>Tracheophyta</taxon>
        <taxon>Spermatophyta</taxon>
        <taxon>Magnoliopsida</taxon>
        <taxon>eudicotyledons</taxon>
        <taxon>Gunneridae</taxon>
        <taxon>Pentapetalae</taxon>
        <taxon>rosids</taxon>
        <taxon>fabids</taxon>
        <taxon>Malpighiales</taxon>
        <taxon>Salicaceae</taxon>
        <taxon>Saliceae</taxon>
        <taxon>Populus</taxon>
    </lineage>
</organism>
<accession>A0ACC4AUT4</accession>
<protein>
    <submittedName>
        <fullName evidence="1">Uncharacterized protein</fullName>
    </submittedName>
</protein>